<keyword evidence="1" id="KW-0812">Transmembrane</keyword>
<dbReference type="InterPro" id="IPR025495">
    <property type="entry name" value="DUF4386"/>
</dbReference>
<gene>
    <name evidence="2" type="ORF">GGR42_001728</name>
</gene>
<feature type="transmembrane region" description="Helical" evidence="1">
    <location>
        <begin position="143"/>
        <end position="167"/>
    </location>
</feature>
<dbReference type="AlphaFoldDB" id="A0A846QQF8"/>
<dbReference type="Pfam" id="PF14329">
    <property type="entry name" value="DUF4386"/>
    <property type="match status" value="1"/>
</dbReference>
<comment type="caution">
    <text evidence="2">The sequence shown here is derived from an EMBL/GenBank/DDBJ whole genome shotgun (WGS) entry which is preliminary data.</text>
</comment>
<feature type="transmembrane region" description="Helical" evidence="1">
    <location>
        <begin position="179"/>
        <end position="198"/>
    </location>
</feature>
<evidence type="ECO:0000313" key="3">
    <source>
        <dbReference type="Proteomes" id="UP000590442"/>
    </source>
</evidence>
<dbReference type="RefSeq" id="WP_167962869.1">
    <property type="nucleotide sequence ID" value="NZ_JAATJJ010000001.1"/>
</dbReference>
<dbReference type="EMBL" id="JAATJJ010000001">
    <property type="protein sequence ID" value="NJB71266.1"/>
    <property type="molecule type" value="Genomic_DNA"/>
</dbReference>
<feature type="transmembrane region" description="Helical" evidence="1">
    <location>
        <begin position="204"/>
        <end position="225"/>
    </location>
</feature>
<proteinExistence type="predicted"/>
<sequence length="237" mass="26851">MEEENEILIYKKARIAGLLYCFVFAGGFFAEVFVRQKLMVYGDPIATATNILANESLYRWGFAISLLYLICNIPIALIFYNIFKRADKFLAALLLLFFLTGNTVEIVNIINHYTPLDVLKITSGVNGFNQNQSSLLAYLSLNAFTTGFGITLVFFACYDLVIGLLILKSKYLPKLIGILMLMAGVCYLTNSFSLFLYPEFAEKLFPFVLFPCFVGELVLALWLTFKGIKLLRYTYAK</sequence>
<dbReference type="Proteomes" id="UP000590442">
    <property type="component" value="Unassembled WGS sequence"/>
</dbReference>
<keyword evidence="1" id="KW-1133">Transmembrane helix</keyword>
<protein>
    <recommendedName>
        <fullName evidence="4">DUF4386 domain-containing protein</fullName>
    </recommendedName>
</protein>
<reference evidence="2 3" key="1">
    <citation type="submission" date="2020-03" db="EMBL/GenBank/DDBJ databases">
        <title>Genomic Encyclopedia of Type Strains, Phase IV (KMG-IV): sequencing the most valuable type-strain genomes for metagenomic binning, comparative biology and taxonomic classification.</title>
        <authorList>
            <person name="Goeker M."/>
        </authorList>
    </citation>
    <scope>NUCLEOTIDE SEQUENCE [LARGE SCALE GENOMIC DNA]</scope>
    <source>
        <strain evidence="2 3">DSM 29762</strain>
    </source>
</reference>
<evidence type="ECO:0000313" key="2">
    <source>
        <dbReference type="EMBL" id="NJB71266.1"/>
    </source>
</evidence>
<keyword evidence="1" id="KW-0472">Membrane</keyword>
<name>A0A846QQF8_9FLAO</name>
<organism evidence="2 3">
    <name type="scientific">Saonia flava</name>
    <dbReference type="NCBI Taxonomy" id="523696"/>
    <lineage>
        <taxon>Bacteria</taxon>
        <taxon>Pseudomonadati</taxon>
        <taxon>Bacteroidota</taxon>
        <taxon>Flavobacteriia</taxon>
        <taxon>Flavobacteriales</taxon>
        <taxon>Flavobacteriaceae</taxon>
        <taxon>Saonia</taxon>
    </lineage>
</organism>
<feature type="transmembrane region" description="Helical" evidence="1">
    <location>
        <begin position="89"/>
        <end position="110"/>
    </location>
</feature>
<evidence type="ECO:0008006" key="4">
    <source>
        <dbReference type="Google" id="ProtNLM"/>
    </source>
</evidence>
<feature type="transmembrane region" description="Helical" evidence="1">
    <location>
        <begin position="15"/>
        <end position="34"/>
    </location>
</feature>
<keyword evidence="3" id="KW-1185">Reference proteome</keyword>
<feature type="transmembrane region" description="Helical" evidence="1">
    <location>
        <begin position="60"/>
        <end position="82"/>
    </location>
</feature>
<evidence type="ECO:0000256" key="1">
    <source>
        <dbReference type="SAM" id="Phobius"/>
    </source>
</evidence>
<accession>A0A846QQF8</accession>